<dbReference type="Proteomes" id="UP001277761">
    <property type="component" value="Unassembled WGS sequence"/>
</dbReference>
<evidence type="ECO:0000313" key="2">
    <source>
        <dbReference type="EMBL" id="MDX8152937.1"/>
    </source>
</evidence>
<feature type="domain" description="Metallo-beta-lactamase" evidence="1">
    <location>
        <begin position="27"/>
        <end position="186"/>
    </location>
</feature>
<dbReference type="Pfam" id="PF00753">
    <property type="entry name" value="Lactamase_B"/>
    <property type="match status" value="1"/>
</dbReference>
<gene>
    <name evidence="2" type="ORF">SK069_15165</name>
</gene>
<dbReference type="InterPro" id="IPR036866">
    <property type="entry name" value="RibonucZ/Hydroxyglut_hydro"/>
</dbReference>
<evidence type="ECO:0000313" key="3">
    <source>
        <dbReference type="Proteomes" id="UP001277761"/>
    </source>
</evidence>
<dbReference type="InterPro" id="IPR050662">
    <property type="entry name" value="Sec-metab_biosynth-thioest"/>
</dbReference>
<dbReference type="InterPro" id="IPR001279">
    <property type="entry name" value="Metallo-B-lactamas"/>
</dbReference>
<dbReference type="SMART" id="SM00849">
    <property type="entry name" value="Lactamase_B"/>
    <property type="match status" value="1"/>
</dbReference>
<reference evidence="2 3" key="1">
    <citation type="submission" date="2023-11" db="EMBL/GenBank/DDBJ databases">
        <authorList>
            <person name="Xu M."/>
            <person name="Jiang T."/>
        </authorList>
    </citation>
    <scope>NUCLEOTIDE SEQUENCE [LARGE SCALE GENOMIC DNA]</scope>
    <source>
        <strain evidence="2 3">SD</strain>
    </source>
</reference>
<accession>A0ABU4VM65</accession>
<dbReference type="SUPFAM" id="SSF56281">
    <property type="entry name" value="Metallo-hydrolase/oxidoreductase"/>
    <property type="match status" value="1"/>
</dbReference>
<protein>
    <submittedName>
        <fullName evidence="2">MBL fold metallo-hydrolase</fullName>
    </submittedName>
</protein>
<name>A0ABU4VM65_9ACTN</name>
<proteinExistence type="predicted"/>
<organism evidence="2 3">
    <name type="scientific">Patulibacter brassicae</name>
    <dbReference type="NCBI Taxonomy" id="1705717"/>
    <lineage>
        <taxon>Bacteria</taxon>
        <taxon>Bacillati</taxon>
        <taxon>Actinomycetota</taxon>
        <taxon>Thermoleophilia</taxon>
        <taxon>Solirubrobacterales</taxon>
        <taxon>Patulibacteraceae</taxon>
        <taxon>Patulibacter</taxon>
    </lineage>
</organism>
<dbReference type="InterPro" id="IPR036388">
    <property type="entry name" value="WH-like_DNA-bd_sf"/>
</dbReference>
<dbReference type="EMBL" id="JAXAVX010000009">
    <property type="protein sequence ID" value="MDX8152937.1"/>
    <property type="molecule type" value="Genomic_DNA"/>
</dbReference>
<keyword evidence="3" id="KW-1185">Reference proteome</keyword>
<evidence type="ECO:0000259" key="1">
    <source>
        <dbReference type="SMART" id="SM00849"/>
    </source>
</evidence>
<comment type="caution">
    <text evidence="2">The sequence shown here is derived from an EMBL/GenBank/DDBJ whole genome shotgun (WGS) entry which is preliminary data.</text>
</comment>
<dbReference type="Gene3D" id="1.10.10.10">
    <property type="entry name" value="Winged helix-like DNA-binding domain superfamily/Winged helix DNA-binding domain"/>
    <property type="match status" value="1"/>
</dbReference>
<sequence>MAGEALLEDRGIRLVRADNPGPKTLTGTNTWIVAGAQGAWVVDPGPDLEEHLDAVAAAVSDAGGLLGVALTHRHEDHAAGVAGLLRRTGPAPLASRTGWVPEGAPAGTTALAVAEGDVAGPFSVYETPGHAADHVVFRAGDALFAGDTVLGTGSVLLVPHAGALAGYLAALERLRALDLAVLLPGHGPVVDDPAAKLDEYLAHRRDRERRLVAALDAGLRGADELLDRVWDDAPGILRLAAAVTLRTHLDKLADEDRLPDGVELQDFGGFDGL</sequence>
<dbReference type="Gene3D" id="3.60.15.10">
    <property type="entry name" value="Ribonuclease Z/Hydroxyacylglutathione hydrolase-like"/>
    <property type="match status" value="1"/>
</dbReference>
<dbReference type="PANTHER" id="PTHR23131:SF0">
    <property type="entry name" value="ENDORIBONUCLEASE LACTB2"/>
    <property type="match status" value="1"/>
</dbReference>
<dbReference type="RefSeq" id="WP_319955088.1">
    <property type="nucleotide sequence ID" value="NZ_JAXAVX010000009.1"/>
</dbReference>
<dbReference type="PANTHER" id="PTHR23131">
    <property type="entry name" value="ENDORIBONUCLEASE LACTB2"/>
    <property type="match status" value="1"/>
</dbReference>